<gene>
    <name evidence="1" type="ORF">M878_00605</name>
</gene>
<dbReference type="Gene3D" id="2.120.10.30">
    <property type="entry name" value="TolB, C-terminal domain"/>
    <property type="match status" value="1"/>
</dbReference>
<evidence type="ECO:0000313" key="1">
    <source>
        <dbReference type="EMBL" id="EST36776.1"/>
    </source>
</evidence>
<dbReference type="SUPFAM" id="SSF101898">
    <property type="entry name" value="NHL repeat"/>
    <property type="match status" value="1"/>
</dbReference>
<comment type="caution">
    <text evidence="1">The sequence shown here is derived from an EMBL/GenBank/DDBJ whole genome shotgun (WGS) entry which is preliminary data.</text>
</comment>
<accession>V6KZA7</accession>
<dbReference type="PATRIC" id="fig|1352936.5.peg.147"/>
<name>V6KZA7_STRRC</name>
<evidence type="ECO:0000313" key="2">
    <source>
        <dbReference type="Proteomes" id="UP000017984"/>
    </source>
</evidence>
<dbReference type="Proteomes" id="UP000017984">
    <property type="component" value="Chromosome"/>
</dbReference>
<organism evidence="1 2">
    <name type="scientific">Streptomyces roseochromogenus subsp. oscitans DS 12.976</name>
    <dbReference type="NCBI Taxonomy" id="1352936"/>
    <lineage>
        <taxon>Bacteria</taxon>
        <taxon>Bacillati</taxon>
        <taxon>Actinomycetota</taxon>
        <taxon>Actinomycetes</taxon>
        <taxon>Kitasatosporales</taxon>
        <taxon>Streptomycetaceae</taxon>
        <taxon>Streptomyces</taxon>
    </lineage>
</organism>
<keyword evidence="2" id="KW-1185">Reference proteome</keyword>
<evidence type="ECO:0008006" key="3">
    <source>
        <dbReference type="Google" id="ProtNLM"/>
    </source>
</evidence>
<dbReference type="InterPro" id="IPR011042">
    <property type="entry name" value="6-blade_b-propeller_TolB-like"/>
</dbReference>
<protein>
    <recommendedName>
        <fullName evidence="3">SMP-30/Gluconolactonase/LRE-like region domain-containing protein</fullName>
    </recommendedName>
</protein>
<dbReference type="HOGENOM" id="CLU_1634479_0_0_11"/>
<reference evidence="1 2" key="1">
    <citation type="journal article" date="2014" name="Genome Announc.">
        <title>Draft Genome Sequence of Streptomyces roseochromogenes subsp. oscitans DS 12.976, Producer of the Aminocoumarin Antibiotic Clorobiocin.</title>
        <authorList>
            <person name="Ruckert C."/>
            <person name="Kalinowski J."/>
            <person name="Heide L."/>
            <person name="Apel A.K."/>
        </authorList>
    </citation>
    <scope>NUCLEOTIDE SEQUENCE [LARGE SCALE GENOMIC DNA]</scope>
    <source>
        <strain evidence="1 2">DS 12.976</strain>
    </source>
</reference>
<proteinExistence type="predicted"/>
<dbReference type="STRING" id="1352936.M878_00605"/>
<dbReference type="AlphaFoldDB" id="V6KZA7"/>
<dbReference type="EMBL" id="AWQX01000005">
    <property type="protein sequence ID" value="EST36776.1"/>
    <property type="molecule type" value="Genomic_DNA"/>
</dbReference>
<sequence length="162" mass="16323">MANYRRCGSAGPVLDQAGNLFTSEDEGHRVGKVAHGVAATVAGTGKTWFAADGGKAVEAELNALGKLAGDGAGKLYIADTANRPVRMVTPDGTISTVAGNGTPGSAGDGGLATFAQLHLITGLSSDHAGNLLIADLQEHRVLLVVRAAVPPSKSRPVKTLSG</sequence>